<evidence type="ECO:0000313" key="2">
    <source>
        <dbReference type="EMBL" id="PTD03147.1"/>
    </source>
</evidence>
<accession>A0A2T4GHU8</accession>
<dbReference type="OrthoDB" id="10277389at2759"/>
<dbReference type="AlphaFoldDB" id="A0A2T4GHU8"/>
<name>A0A2T4GHU8_FUSCU</name>
<evidence type="ECO:0000256" key="1">
    <source>
        <dbReference type="SAM" id="MobiDB-lite"/>
    </source>
</evidence>
<gene>
    <name evidence="2" type="ORF">FCULG_00009566</name>
    <name evidence="3" type="ORF">HYE67_010917</name>
</gene>
<dbReference type="Proteomes" id="UP000241587">
    <property type="component" value="Unassembled WGS sequence"/>
</dbReference>
<evidence type="ECO:0000313" key="3">
    <source>
        <dbReference type="EMBL" id="QPC68686.1"/>
    </source>
</evidence>
<reference evidence="3" key="2">
    <citation type="submission" date="2020-11" db="EMBL/GenBank/DDBJ databases">
        <title>The chromosome-scale genome resource for two endophytic Fusarium species: F. culmorum and F. pseudograminearum.</title>
        <authorList>
            <person name="Yuan Z."/>
        </authorList>
    </citation>
    <scope>NUCLEOTIDE SEQUENCE</scope>
    <source>
        <strain evidence="3">Class2-1B</strain>
    </source>
</reference>
<evidence type="ECO:0000313" key="4">
    <source>
        <dbReference type="Proteomes" id="UP000241587"/>
    </source>
</evidence>
<feature type="region of interest" description="Disordered" evidence="1">
    <location>
        <begin position="1"/>
        <end position="57"/>
    </location>
</feature>
<dbReference type="Proteomes" id="UP000663297">
    <property type="component" value="Chromosome 4"/>
</dbReference>
<reference evidence="2 4" key="1">
    <citation type="submission" date="2018-02" db="EMBL/GenBank/DDBJ databases">
        <title>Fusarium culmorum secondary metabolites in fungal-bacterial-plant interactions.</title>
        <authorList>
            <person name="Schmidt R."/>
        </authorList>
    </citation>
    <scope>NUCLEOTIDE SEQUENCE [LARGE SCALE GENOMIC DNA]</scope>
    <source>
        <strain evidence="2 4">PV</strain>
    </source>
</reference>
<sequence length="78" mass="8556">MHGKRKAGLRSAMQDLQQKDSDSIYEHAMAGEKRDARAGYASDAADSSPRHGNLLGGVAKRAAFRSCDLSKYRSEKDE</sequence>
<dbReference type="EMBL" id="CP064750">
    <property type="protein sequence ID" value="QPC68686.1"/>
    <property type="molecule type" value="Genomic_DNA"/>
</dbReference>
<dbReference type="EMBL" id="PVEM01000016">
    <property type="protein sequence ID" value="PTD03147.1"/>
    <property type="molecule type" value="Genomic_DNA"/>
</dbReference>
<organism evidence="2 4">
    <name type="scientific">Fusarium culmorum</name>
    <dbReference type="NCBI Taxonomy" id="5516"/>
    <lineage>
        <taxon>Eukaryota</taxon>
        <taxon>Fungi</taxon>
        <taxon>Dikarya</taxon>
        <taxon>Ascomycota</taxon>
        <taxon>Pezizomycotina</taxon>
        <taxon>Sordariomycetes</taxon>
        <taxon>Hypocreomycetidae</taxon>
        <taxon>Hypocreales</taxon>
        <taxon>Nectriaceae</taxon>
        <taxon>Fusarium</taxon>
    </lineage>
</organism>
<feature type="compositionally biased region" description="Basic and acidic residues" evidence="1">
    <location>
        <begin position="17"/>
        <end position="37"/>
    </location>
</feature>
<protein>
    <submittedName>
        <fullName evidence="2">Uncharacterized protein</fullName>
    </submittedName>
</protein>
<keyword evidence="4" id="KW-1185">Reference proteome</keyword>
<proteinExistence type="predicted"/>